<sequence>MDYSTALPATSVFKGTYQYEGGPERVTLTATFPSIDTIQWQVTTDDGDLHAPTIAQSMHIVGNGQVGNLWTGIPNYPSGDEEMVQATNTACGTTLPTTSTVTSFEIKLSNSPKIIMQRQYDVVL</sequence>
<evidence type="ECO:0000313" key="2">
    <source>
        <dbReference type="Proteomes" id="UP000549009"/>
    </source>
</evidence>
<keyword evidence="2" id="KW-1185">Reference proteome</keyword>
<evidence type="ECO:0000313" key="1">
    <source>
        <dbReference type="EMBL" id="MBB5109681.1"/>
    </source>
</evidence>
<reference evidence="1 2" key="1">
    <citation type="submission" date="2020-08" db="EMBL/GenBank/DDBJ databases">
        <title>Genomic Encyclopedia of Type Strains, Phase III (KMG-III): the genomes of soil and plant-associated and newly described type strains.</title>
        <authorList>
            <person name="Whitman W."/>
        </authorList>
    </citation>
    <scope>NUCLEOTIDE SEQUENCE [LARGE SCALE GENOMIC DNA]</scope>
    <source>
        <strain evidence="1 2">CECT 3146</strain>
    </source>
</reference>
<organism evidence="1 2">
    <name type="scientific">Streptomyces spectabilis</name>
    <dbReference type="NCBI Taxonomy" id="68270"/>
    <lineage>
        <taxon>Bacteria</taxon>
        <taxon>Bacillati</taxon>
        <taxon>Actinomycetota</taxon>
        <taxon>Actinomycetes</taxon>
        <taxon>Kitasatosporales</taxon>
        <taxon>Streptomycetaceae</taxon>
        <taxon>Streptomyces</taxon>
    </lineage>
</organism>
<dbReference type="AlphaFoldDB" id="A0A7W8B3I8"/>
<proteinExistence type="predicted"/>
<comment type="caution">
    <text evidence="1">The sequence shown here is derived from an EMBL/GenBank/DDBJ whole genome shotgun (WGS) entry which is preliminary data.</text>
</comment>
<name>A0A7W8B3I8_STRST</name>
<protein>
    <submittedName>
        <fullName evidence="1">Uncharacterized protein</fullName>
    </submittedName>
</protein>
<accession>A0A7W8B3I8</accession>
<dbReference type="RefSeq" id="WP_184926646.1">
    <property type="nucleotide sequence ID" value="NZ_JACHJD010000034.1"/>
</dbReference>
<gene>
    <name evidence="1" type="ORF">FHS40_008811</name>
</gene>
<dbReference type="Proteomes" id="UP000549009">
    <property type="component" value="Unassembled WGS sequence"/>
</dbReference>
<dbReference type="EMBL" id="JACHJD010000034">
    <property type="protein sequence ID" value="MBB5109681.1"/>
    <property type="molecule type" value="Genomic_DNA"/>
</dbReference>